<dbReference type="SUPFAM" id="SSF52540">
    <property type="entry name" value="P-loop containing nucleoside triphosphate hydrolases"/>
    <property type="match status" value="1"/>
</dbReference>
<dbReference type="InterPro" id="IPR027417">
    <property type="entry name" value="P-loop_NTPase"/>
</dbReference>
<evidence type="ECO:0000256" key="4">
    <source>
        <dbReference type="ARBA" id="ARBA00022840"/>
    </source>
</evidence>
<dbReference type="RefSeq" id="WP_163297815.1">
    <property type="nucleotide sequence ID" value="NZ_JAAGRR010000012.1"/>
</dbReference>
<protein>
    <submittedName>
        <fullName evidence="6">ABC transporter ATP-binding protein</fullName>
    </submittedName>
</protein>
<comment type="similarity">
    <text evidence="1">Belongs to the ABC transporter superfamily.</text>
</comment>
<keyword evidence="3" id="KW-0547">Nucleotide-binding</keyword>
<keyword evidence="2" id="KW-0813">Transport</keyword>
<feature type="domain" description="ABC transporter" evidence="5">
    <location>
        <begin position="2"/>
        <end position="230"/>
    </location>
</feature>
<dbReference type="GO" id="GO:0005524">
    <property type="term" value="F:ATP binding"/>
    <property type="evidence" value="ECO:0007669"/>
    <property type="project" value="UniProtKB-KW"/>
</dbReference>
<gene>
    <name evidence="6" type="ORF">G3N55_02180</name>
</gene>
<comment type="caution">
    <text evidence="6">The sequence shown here is derived from an EMBL/GenBank/DDBJ whole genome shotgun (WGS) entry which is preliminary data.</text>
</comment>
<dbReference type="PANTHER" id="PTHR42711:SF5">
    <property type="entry name" value="ABC TRANSPORTER ATP-BINDING PROTEIN NATA"/>
    <property type="match status" value="1"/>
</dbReference>
<dbReference type="Proteomes" id="UP000469346">
    <property type="component" value="Unassembled WGS sequence"/>
</dbReference>
<evidence type="ECO:0000256" key="1">
    <source>
        <dbReference type="ARBA" id="ARBA00005417"/>
    </source>
</evidence>
<name>A0A6N9TK71_DISTH</name>
<dbReference type="Gene3D" id="3.40.50.300">
    <property type="entry name" value="P-loop containing nucleotide triphosphate hydrolases"/>
    <property type="match status" value="1"/>
</dbReference>
<keyword evidence="4 6" id="KW-0067">ATP-binding</keyword>
<dbReference type="InterPro" id="IPR003593">
    <property type="entry name" value="AAA+_ATPase"/>
</dbReference>
<keyword evidence="7" id="KW-1185">Reference proteome</keyword>
<sequence>MIEARGLVKRYGGIRALEGVSFSVRRGEIFGLLGPNGAGKSTTLRILTLLTRPDAGRALLGGRDVRADPAAAKRRFGVVPQEINLDKDLDAEENLRIYAMLHGVADREAKVEAALARAGLRERRRQRVGELSGGLQRRLLIARALLPAPEVLFLDEPTVGLDPQIRREIWDEIRAARQAGCTLLLTTHYIEEAEALCGRVGILDRGRLIALDTPAALKRRIGSHVVEVTGADGRTRRRPCRDEAEARRAAAGAGGISVTIRPANLEDVFVELTGKRIAA</sequence>
<proteinExistence type="inferred from homology"/>
<dbReference type="PROSITE" id="PS50893">
    <property type="entry name" value="ABC_TRANSPORTER_2"/>
    <property type="match status" value="1"/>
</dbReference>
<evidence type="ECO:0000259" key="5">
    <source>
        <dbReference type="PROSITE" id="PS50893"/>
    </source>
</evidence>
<evidence type="ECO:0000256" key="3">
    <source>
        <dbReference type="ARBA" id="ARBA00022741"/>
    </source>
</evidence>
<evidence type="ECO:0000256" key="2">
    <source>
        <dbReference type="ARBA" id="ARBA00022448"/>
    </source>
</evidence>
<dbReference type="EMBL" id="JAAGRR010000012">
    <property type="protein sequence ID" value="NDY41661.1"/>
    <property type="molecule type" value="Genomic_DNA"/>
</dbReference>
<evidence type="ECO:0000313" key="6">
    <source>
        <dbReference type="EMBL" id="NDY41661.1"/>
    </source>
</evidence>
<evidence type="ECO:0000313" key="7">
    <source>
        <dbReference type="Proteomes" id="UP000469346"/>
    </source>
</evidence>
<dbReference type="GO" id="GO:0016887">
    <property type="term" value="F:ATP hydrolysis activity"/>
    <property type="evidence" value="ECO:0007669"/>
    <property type="project" value="InterPro"/>
</dbReference>
<dbReference type="InterPro" id="IPR003439">
    <property type="entry name" value="ABC_transporter-like_ATP-bd"/>
</dbReference>
<dbReference type="PANTHER" id="PTHR42711">
    <property type="entry name" value="ABC TRANSPORTER ATP-BINDING PROTEIN"/>
    <property type="match status" value="1"/>
</dbReference>
<dbReference type="InterPro" id="IPR050763">
    <property type="entry name" value="ABC_transporter_ATP-binding"/>
</dbReference>
<accession>A0A6N9TK71</accession>
<dbReference type="AlphaFoldDB" id="A0A6N9TK71"/>
<organism evidence="6 7">
    <name type="scientific">Dissulfurirhabdus thermomarina</name>
    <dbReference type="NCBI Taxonomy" id="1765737"/>
    <lineage>
        <taxon>Bacteria</taxon>
        <taxon>Deltaproteobacteria</taxon>
        <taxon>Dissulfurirhabdaceae</taxon>
        <taxon>Dissulfurirhabdus</taxon>
    </lineage>
</organism>
<reference evidence="6 7" key="1">
    <citation type="submission" date="2020-02" db="EMBL/GenBank/DDBJ databases">
        <title>Comparative genomics of sulfur disproportionating microorganisms.</title>
        <authorList>
            <person name="Ward L.M."/>
            <person name="Bertran E."/>
            <person name="Johnston D.T."/>
        </authorList>
    </citation>
    <scope>NUCLEOTIDE SEQUENCE [LARGE SCALE GENOMIC DNA]</scope>
    <source>
        <strain evidence="6 7">DSM 100025</strain>
    </source>
</reference>
<dbReference type="SMART" id="SM00382">
    <property type="entry name" value="AAA"/>
    <property type="match status" value="1"/>
</dbReference>
<dbReference type="Pfam" id="PF00005">
    <property type="entry name" value="ABC_tran"/>
    <property type="match status" value="1"/>
</dbReference>